<keyword evidence="13" id="KW-1185">Reference proteome</keyword>
<comment type="subunit">
    <text evidence="9">Homodimer.</text>
</comment>
<organism evidence="12 13">
    <name type="scientific">Streptomyces flaveus</name>
    <dbReference type="NCBI Taxonomy" id="66370"/>
    <lineage>
        <taxon>Bacteria</taxon>
        <taxon>Bacillati</taxon>
        <taxon>Actinomycetota</taxon>
        <taxon>Actinomycetes</taxon>
        <taxon>Kitasatosporales</taxon>
        <taxon>Streptomycetaceae</taxon>
        <taxon>Streptomyces</taxon>
        <taxon>Streptomyces aurantiacus group</taxon>
    </lineage>
</organism>
<dbReference type="EMBL" id="BMPQ01000010">
    <property type="protein sequence ID" value="GGK77306.1"/>
    <property type="molecule type" value="Genomic_DNA"/>
</dbReference>
<evidence type="ECO:0000259" key="11">
    <source>
        <dbReference type="Pfam" id="PF08545"/>
    </source>
</evidence>
<comment type="caution">
    <text evidence="12">The sequence shown here is derived from an EMBL/GenBank/DDBJ whole genome shotgun (WGS) entry which is preliminary data.</text>
</comment>
<gene>
    <name evidence="9 12" type="primary">fabH</name>
    <name evidence="12" type="ORF">GCM10010094_43170</name>
</gene>
<evidence type="ECO:0000256" key="5">
    <source>
        <dbReference type="ARBA" id="ARBA00022832"/>
    </source>
</evidence>
<evidence type="ECO:0000256" key="1">
    <source>
        <dbReference type="ARBA" id="ARBA00008642"/>
    </source>
</evidence>
<dbReference type="EC" id="2.3.1.180" evidence="9"/>
<dbReference type="PANTHER" id="PTHR34069">
    <property type="entry name" value="3-OXOACYL-[ACYL-CARRIER-PROTEIN] SYNTHASE 3"/>
    <property type="match status" value="1"/>
</dbReference>
<evidence type="ECO:0000256" key="9">
    <source>
        <dbReference type="HAMAP-Rule" id="MF_01815"/>
    </source>
</evidence>
<sequence length="335" mass="34573">MKAAVISGIGAWLPPDLVTNDDLAARMNTSDEWIRTRTGIRTRHFVSAGMPTSRLAAEAGARAMESAGTADVDAVVLATTTPDRPCPASAPEVARRLGLTGRPAFDVSAVCTGFLYALTTAAGMIASGAAEQVLVIGAEAFSTLIDPRDRSCAVVFGDGAGAVVLRAGEPGDPGALGRIVLGSDGSLADLITVRAGGSERPHPDADPERTDAADRYFSMRGREVFEHAVARMSESARAALAHTGWQPGDVDRLVGHQANLRILRAVAEQLDIPADRLVIHLNRVGNTAAASIPLALAHAHATGDLAPGARVVLAAFGGGATWGATALTWPSLKSV</sequence>
<keyword evidence="8 9" id="KW-0012">Acyltransferase</keyword>
<feature type="active site" evidence="9">
    <location>
        <position position="286"/>
    </location>
</feature>
<dbReference type="AlphaFoldDB" id="A0A917QXY8"/>
<dbReference type="InterPro" id="IPR004655">
    <property type="entry name" value="FabH"/>
</dbReference>
<feature type="domain" description="Beta-ketoacyl-[acyl-carrier-protein] synthase III N-terminal" evidence="11">
    <location>
        <begin position="105"/>
        <end position="185"/>
    </location>
</feature>
<dbReference type="NCBIfam" id="TIGR00747">
    <property type="entry name" value="fabH"/>
    <property type="match status" value="1"/>
</dbReference>
<evidence type="ECO:0000313" key="12">
    <source>
        <dbReference type="EMBL" id="GGK77306.1"/>
    </source>
</evidence>
<comment type="similarity">
    <text evidence="1 9">Belongs to the thiolase-like superfamily. FabH family.</text>
</comment>
<feature type="domain" description="Beta-ketoacyl-[acyl-carrier-protein] synthase III C-terminal" evidence="10">
    <location>
        <begin position="240"/>
        <end position="329"/>
    </location>
</feature>
<evidence type="ECO:0000256" key="8">
    <source>
        <dbReference type="ARBA" id="ARBA00023315"/>
    </source>
</evidence>
<dbReference type="InterPro" id="IPR013747">
    <property type="entry name" value="ACP_syn_III_C"/>
</dbReference>
<evidence type="ECO:0000256" key="2">
    <source>
        <dbReference type="ARBA" id="ARBA00022490"/>
    </source>
</evidence>
<feature type="active site" evidence="9">
    <location>
        <position position="111"/>
    </location>
</feature>
<keyword evidence="6 9" id="KW-0443">Lipid metabolism</keyword>
<dbReference type="Pfam" id="PF08545">
    <property type="entry name" value="ACP_syn_III"/>
    <property type="match status" value="1"/>
</dbReference>
<reference evidence="12" key="1">
    <citation type="journal article" date="2014" name="Int. J. Syst. Evol. Microbiol.">
        <title>Complete genome sequence of Corynebacterium casei LMG S-19264T (=DSM 44701T), isolated from a smear-ripened cheese.</title>
        <authorList>
            <consortium name="US DOE Joint Genome Institute (JGI-PGF)"/>
            <person name="Walter F."/>
            <person name="Albersmeier A."/>
            <person name="Kalinowski J."/>
            <person name="Ruckert C."/>
        </authorList>
    </citation>
    <scope>NUCLEOTIDE SEQUENCE</scope>
    <source>
        <strain evidence="12">JCM 3035</strain>
    </source>
</reference>
<reference evidence="12" key="2">
    <citation type="submission" date="2020-09" db="EMBL/GenBank/DDBJ databases">
        <authorList>
            <person name="Sun Q."/>
            <person name="Ohkuma M."/>
        </authorList>
    </citation>
    <scope>NUCLEOTIDE SEQUENCE</scope>
    <source>
        <strain evidence="12">JCM 3035</strain>
    </source>
</reference>
<comment type="subcellular location">
    <subcellularLocation>
        <location evidence="9">Cytoplasm</location>
    </subcellularLocation>
</comment>
<evidence type="ECO:0000313" key="13">
    <source>
        <dbReference type="Proteomes" id="UP000637788"/>
    </source>
</evidence>
<evidence type="ECO:0000256" key="7">
    <source>
        <dbReference type="ARBA" id="ARBA00023160"/>
    </source>
</evidence>
<proteinExistence type="inferred from homology"/>
<dbReference type="GO" id="GO:0004315">
    <property type="term" value="F:3-oxoacyl-[acyl-carrier-protein] synthase activity"/>
    <property type="evidence" value="ECO:0007669"/>
    <property type="project" value="InterPro"/>
</dbReference>
<comment type="catalytic activity">
    <reaction evidence="9">
        <text>malonyl-[ACP] + acetyl-CoA + H(+) = 3-oxobutanoyl-[ACP] + CO2 + CoA</text>
        <dbReference type="Rhea" id="RHEA:12080"/>
        <dbReference type="Rhea" id="RHEA-COMP:9623"/>
        <dbReference type="Rhea" id="RHEA-COMP:9625"/>
        <dbReference type="ChEBI" id="CHEBI:15378"/>
        <dbReference type="ChEBI" id="CHEBI:16526"/>
        <dbReference type="ChEBI" id="CHEBI:57287"/>
        <dbReference type="ChEBI" id="CHEBI:57288"/>
        <dbReference type="ChEBI" id="CHEBI:78449"/>
        <dbReference type="ChEBI" id="CHEBI:78450"/>
        <dbReference type="EC" id="2.3.1.180"/>
    </reaction>
</comment>
<dbReference type="Proteomes" id="UP000637788">
    <property type="component" value="Unassembled WGS sequence"/>
</dbReference>
<dbReference type="HAMAP" id="MF_01815">
    <property type="entry name" value="FabH"/>
    <property type="match status" value="1"/>
</dbReference>
<dbReference type="SUPFAM" id="SSF53901">
    <property type="entry name" value="Thiolase-like"/>
    <property type="match status" value="1"/>
</dbReference>
<feature type="region of interest" description="ACP-binding" evidence="9">
    <location>
        <begin position="257"/>
        <end position="261"/>
    </location>
</feature>
<dbReference type="GO" id="GO:0033818">
    <property type="term" value="F:beta-ketoacyl-acyl-carrier-protein synthase III activity"/>
    <property type="evidence" value="ECO:0007669"/>
    <property type="project" value="UniProtKB-UniRule"/>
</dbReference>
<dbReference type="NCBIfam" id="NF006829">
    <property type="entry name" value="PRK09352.1"/>
    <property type="match status" value="1"/>
</dbReference>
<keyword evidence="9" id="KW-0511">Multifunctional enzyme</keyword>
<keyword evidence="3 9" id="KW-0444">Lipid biosynthesis</keyword>
<dbReference type="PANTHER" id="PTHR34069:SF2">
    <property type="entry name" value="BETA-KETOACYL-[ACYL-CARRIER-PROTEIN] SYNTHASE III"/>
    <property type="match status" value="1"/>
</dbReference>
<feature type="active site" evidence="9">
    <location>
        <position position="256"/>
    </location>
</feature>
<keyword evidence="2 9" id="KW-0963">Cytoplasm</keyword>
<dbReference type="CDD" id="cd00830">
    <property type="entry name" value="KAS_III"/>
    <property type="match status" value="1"/>
</dbReference>
<dbReference type="Gene3D" id="3.40.47.10">
    <property type="match status" value="1"/>
</dbReference>
<evidence type="ECO:0000256" key="3">
    <source>
        <dbReference type="ARBA" id="ARBA00022516"/>
    </source>
</evidence>
<accession>A0A917QXY8</accession>
<dbReference type="Pfam" id="PF08541">
    <property type="entry name" value="ACP_syn_III_C"/>
    <property type="match status" value="1"/>
</dbReference>
<dbReference type="GO" id="GO:0006633">
    <property type="term" value="P:fatty acid biosynthetic process"/>
    <property type="evidence" value="ECO:0007669"/>
    <property type="project" value="UniProtKB-UniRule"/>
</dbReference>
<evidence type="ECO:0000259" key="10">
    <source>
        <dbReference type="Pfam" id="PF08541"/>
    </source>
</evidence>
<keyword evidence="4 9" id="KW-0808">Transferase</keyword>
<protein>
    <recommendedName>
        <fullName evidence="9">Beta-ketoacyl-[acyl-carrier-protein] synthase III</fullName>
        <shortName evidence="9">Beta-ketoacyl-ACP synthase III</shortName>
        <shortName evidence="9">KAS III</shortName>
        <ecNumber evidence="9">2.3.1.180</ecNumber>
    </recommendedName>
    <alternativeName>
        <fullName evidence="9">3-oxoacyl-[acyl-carrier-protein] synthase 3</fullName>
    </alternativeName>
    <alternativeName>
        <fullName evidence="9">3-oxoacyl-[acyl-carrier-protein] synthase III</fullName>
    </alternativeName>
</protein>
<evidence type="ECO:0000256" key="6">
    <source>
        <dbReference type="ARBA" id="ARBA00023098"/>
    </source>
</evidence>
<keyword evidence="7 9" id="KW-0275">Fatty acid biosynthesis</keyword>
<dbReference type="InterPro" id="IPR013751">
    <property type="entry name" value="ACP_syn_III_N"/>
</dbReference>
<dbReference type="GO" id="GO:0044550">
    <property type="term" value="P:secondary metabolite biosynthetic process"/>
    <property type="evidence" value="ECO:0007669"/>
    <property type="project" value="TreeGrafter"/>
</dbReference>
<dbReference type="RefSeq" id="WP_189323520.1">
    <property type="nucleotide sequence ID" value="NZ_BMPQ01000010.1"/>
</dbReference>
<comment type="domain">
    <text evidence="9">The last Arg residue of the ACP-binding site is essential for the weak association between ACP/AcpP and FabH.</text>
</comment>
<name>A0A917QXY8_9ACTN</name>
<dbReference type="GO" id="GO:0005737">
    <property type="term" value="C:cytoplasm"/>
    <property type="evidence" value="ECO:0007669"/>
    <property type="project" value="UniProtKB-SubCell"/>
</dbReference>
<evidence type="ECO:0000256" key="4">
    <source>
        <dbReference type="ARBA" id="ARBA00022679"/>
    </source>
</evidence>
<dbReference type="InterPro" id="IPR016039">
    <property type="entry name" value="Thiolase-like"/>
</dbReference>
<comment type="function">
    <text evidence="9">Catalyzes the condensation reaction of fatty acid synthesis by the addition to an acyl acceptor of two carbons from malonyl-ACP. Catalyzes the first condensation reaction which initiates fatty acid synthesis and may therefore play a role in governing the total rate of fatty acid production. Possesses both acetoacetyl-ACP synthase and acetyl transacylase activities. Its substrate specificity determines the biosynthesis of branched-chain and/or straight-chain of fatty acids.</text>
</comment>
<keyword evidence="5 9" id="KW-0276">Fatty acid metabolism</keyword>
<comment type="pathway">
    <text evidence="9">Lipid metabolism; fatty acid biosynthesis.</text>
</comment>